<evidence type="ECO:0000256" key="8">
    <source>
        <dbReference type="ARBA" id="ARBA00022692"/>
    </source>
</evidence>
<evidence type="ECO:0000256" key="5">
    <source>
        <dbReference type="ARBA" id="ARBA00022448"/>
    </source>
</evidence>
<dbReference type="NCBIfam" id="TIGR03141">
    <property type="entry name" value="cytochro_ccmD"/>
    <property type="match status" value="1"/>
</dbReference>
<name>A0A9W6N8Y2_9HYPH</name>
<evidence type="ECO:0000256" key="11">
    <source>
        <dbReference type="ARBA" id="ARBA00023136"/>
    </source>
</evidence>
<dbReference type="RefSeq" id="WP_213362134.1">
    <property type="nucleotide sequence ID" value="NZ_BSFM01000001.1"/>
</dbReference>
<protein>
    <recommendedName>
        <fullName evidence="4 12">Heme exporter protein D</fullName>
    </recommendedName>
</protein>
<dbReference type="EMBL" id="BSFM01000001">
    <property type="protein sequence ID" value="GLK82000.1"/>
    <property type="molecule type" value="Genomic_DNA"/>
</dbReference>
<proteinExistence type="inferred from homology"/>
<sequence>MADTHAFFIAAAYGASALAIAALALWIALDGRAVRRRLAAMEARGIRRRSSTGAGNGR</sequence>
<evidence type="ECO:0000256" key="2">
    <source>
        <dbReference type="ARBA" id="ARBA00004377"/>
    </source>
</evidence>
<evidence type="ECO:0000313" key="14">
    <source>
        <dbReference type="Proteomes" id="UP001143330"/>
    </source>
</evidence>
<keyword evidence="14" id="KW-1185">Reference proteome</keyword>
<keyword evidence="6 12" id="KW-1003">Cell membrane</keyword>
<reference evidence="13" key="2">
    <citation type="submission" date="2023-01" db="EMBL/GenBank/DDBJ databases">
        <authorList>
            <person name="Sun Q."/>
            <person name="Evtushenko L."/>
        </authorList>
    </citation>
    <scope>NUCLEOTIDE SEQUENCE</scope>
    <source>
        <strain evidence="13">VKM B-2789</strain>
    </source>
</reference>
<dbReference type="Pfam" id="PF04995">
    <property type="entry name" value="CcmD"/>
    <property type="match status" value="1"/>
</dbReference>
<dbReference type="Proteomes" id="UP001143330">
    <property type="component" value="Unassembled WGS sequence"/>
</dbReference>
<dbReference type="GO" id="GO:0015886">
    <property type="term" value="P:heme transport"/>
    <property type="evidence" value="ECO:0007669"/>
    <property type="project" value="InterPro"/>
</dbReference>
<feature type="transmembrane region" description="Helical" evidence="12">
    <location>
        <begin position="6"/>
        <end position="29"/>
    </location>
</feature>
<evidence type="ECO:0000256" key="4">
    <source>
        <dbReference type="ARBA" id="ARBA00016461"/>
    </source>
</evidence>
<evidence type="ECO:0000256" key="7">
    <source>
        <dbReference type="ARBA" id="ARBA00022519"/>
    </source>
</evidence>
<keyword evidence="8 12" id="KW-0812">Transmembrane</keyword>
<keyword evidence="9 12" id="KW-0201">Cytochrome c-type biogenesis</keyword>
<evidence type="ECO:0000256" key="9">
    <source>
        <dbReference type="ARBA" id="ARBA00022748"/>
    </source>
</evidence>
<comment type="subcellular location">
    <subcellularLocation>
        <location evidence="2 12">Cell inner membrane</location>
        <topology evidence="2 12">Single-pass membrane protein</topology>
    </subcellularLocation>
</comment>
<dbReference type="AlphaFoldDB" id="A0A9W6N8Y2"/>
<keyword evidence="10 12" id="KW-1133">Transmembrane helix</keyword>
<dbReference type="GO" id="GO:0017004">
    <property type="term" value="P:cytochrome complex assembly"/>
    <property type="evidence" value="ECO:0007669"/>
    <property type="project" value="UniProtKB-KW"/>
</dbReference>
<evidence type="ECO:0000256" key="12">
    <source>
        <dbReference type="RuleBase" id="RU363101"/>
    </source>
</evidence>
<evidence type="ECO:0000256" key="6">
    <source>
        <dbReference type="ARBA" id="ARBA00022475"/>
    </source>
</evidence>
<keyword evidence="7 12" id="KW-0997">Cell inner membrane</keyword>
<dbReference type="InterPro" id="IPR007078">
    <property type="entry name" value="Haem_export_protD_CcmD"/>
</dbReference>
<gene>
    <name evidence="13" type="ORF">GCM10017653_00690</name>
</gene>
<evidence type="ECO:0000313" key="13">
    <source>
        <dbReference type="EMBL" id="GLK82000.1"/>
    </source>
</evidence>
<keyword evidence="5 12" id="KW-0813">Transport</keyword>
<comment type="similarity">
    <text evidence="3 12">Belongs to the CcmD/CycX/HelD family.</text>
</comment>
<reference evidence="13" key="1">
    <citation type="journal article" date="2014" name="Int. J. Syst. Evol. Microbiol.">
        <title>Complete genome sequence of Corynebacterium casei LMG S-19264T (=DSM 44701T), isolated from a smear-ripened cheese.</title>
        <authorList>
            <consortium name="US DOE Joint Genome Institute (JGI-PGF)"/>
            <person name="Walter F."/>
            <person name="Albersmeier A."/>
            <person name="Kalinowski J."/>
            <person name="Ruckert C."/>
        </authorList>
    </citation>
    <scope>NUCLEOTIDE SEQUENCE</scope>
    <source>
        <strain evidence="13">VKM B-2789</strain>
    </source>
</reference>
<comment type="caution">
    <text evidence="13">The sequence shown here is derived from an EMBL/GenBank/DDBJ whole genome shotgun (WGS) entry which is preliminary data.</text>
</comment>
<evidence type="ECO:0000256" key="10">
    <source>
        <dbReference type="ARBA" id="ARBA00022989"/>
    </source>
</evidence>
<organism evidence="13 14">
    <name type="scientific">Ancylobacter defluvii</name>
    <dbReference type="NCBI Taxonomy" id="1282440"/>
    <lineage>
        <taxon>Bacteria</taxon>
        <taxon>Pseudomonadati</taxon>
        <taxon>Pseudomonadota</taxon>
        <taxon>Alphaproteobacteria</taxon>
        <taxon>Hyphomicrobiales</taxon>
        <taxon>Xanthobacteraceae</taxon>
        <taxon>Ancylobacter</taxon>
    </lineage>
</organism>
<keyword evidence="11 12" id="KW-0472">Membrane</keyword>
<comment type="function">
    <text evidence="1 12">Required for the export of heme to the periplasm for the biogenesis of c-type cytochromes.</text>
</comment>
<evidence type="ECO:0000256" key="1">
    <source>
        <dbReference type="ARBA" id="ARBA00002442"/>
    </source>
</evidence>
<dbReference type="GO" id="GO:0005886">
    <property type="term" value="C:plasma membrane"/>
    <property type="evidence" value="ECO:0007669"/>
    <property type="project" value="UniProtKB-SubCell"/>
</dbReference>
<evidence type="ECO:0000256" key="3">
    <source>
        <dbReference type="ARBA" id="ARBA00008741"/>
    </source>
</evidence>
<accession>A0A9W6N8Y2</accession>